<dbReference type="SUPFAM" id="SSF46689">
    <property type="entry name" value="Homeodomain-like"/>
    <property type="match status" value="1"/>
</dbReference>
<accession>A0ABU8TEI2</accession>
<evidence type="ECO:0000313" key="5">
    <source>
        <dbReference type="Proteomes" id="UP001385499"/>
    </source>
</evidence>
<dbReference type="Gene3D" id="1.10.357.10">
    <property type="entry name" value="Tetracycline Repressor, domain 2"/>
    <property type="match status" value="1"/>
</dbReference>
<keyword evidence="1 2" id="KW-0238">DNA-binding</keyword>
<feature type="DNA-binding region" description="H-T-H motif" evidence="2">
    <location>
        <begin position="27"/>
        <end position="46"/>
    </location>
</feature>
<evidence type="ECO:0000259" key="3">
    <source>
        <dbReference type="PROSITE" id="PS50977"/>
    </source>
</evidence>
<dbReference type="InterPro" id="IPR050109">
    <property type="entry name" value="HTH-type_TetR-like_transc_reg"/>
</dbReference>
<dbReference type="InterPro" id="IPR001647">
    <property type="entry name" value="HTH_TetR"/>
</dbReference>
<proteinExistence type="predicted"/>
<dbReference type="EMBL" id="JBAKIA010000001">
    <property type="protein sequence ID" value="MEJ8472562.1"/>
    <property type="molecule type" value="Genomic_DNA"/>
</dbReference>
<keyword evidence="5" id="KW-1185">Reference proteome</keyword>
<sequence>MEPETTAQRLLKNAERLMAQKGIAATSVREITEASDANVASVNYYFGSKSELLLELLKSRFAQLDAELLIRVTAAEENAASHKPDVCNLTEAYFGTLAHLGFNADTGQLDPFILLIQRASAEQEAVLERAQDYHAPGITKLKDLLATFVPEDRRQYLSMPTLLDLMFTASVAAMPSMSADNKNEIRLFAIRGFLSAGVEAYLNRIAGNA</sequence>
<dbReference type="PROSITE" id="PS01081">
    <property type="entry name" value="HTH_TETR_1"/>
    <property type="match status" value="1"/>
</dbReference>
<dbReference type="PROSITE" id="PS50977">
    <property type="entry name" value="HTH_TETR_2"/>
    <property type="match status" value="1"/>
</dbReference>
<dbReference type="PANTHER" id="PTHR30055">
    <property type="entry name" value="HTH-TYPE TRANSCRIPTIONAL REGULATOR RUTR"/>
    <property type="match status" value="1"/>
</dbReference>
<dbReference type="InterPro" id="IPR023772">
    <property type="entry name" value="DNA-bd_HTH_TetR-type_CS"/>
</dbReference>
<reference evidence="4 5" key="1">
    <citation type="submission" date="2024-02" db="EMBL/GenBank/DDBJ databases">
        <title>Roseibium algae sp. nov., isolated from marine alga (Grateloupia sp.), showing potential in myo-inositol conversion.</title>
        <authorList>
            <person name="Wang Y."/>
        </authorList>
    </citation>
    <scope>NUCLEOTIDE SEQUENCE [LARGE SCALE GENOMIC DNA]</scope>
    <source>
        <strain evidence="4 5">H3510</strain>
    </source>
</reference>
<name>A0ABU8TEI2_9HYPH</name>
<dbReference type="InterPro" id="IPR009057">
    <property type="entry name" value="Homeodomain-like_sf"/>
</dbReference>
<comment type="caution">
    <text evidence="4">The sequence shown here is derived from an EMBL/GenBank/DDBJ whole genome shotgun (WGS) entry which is preliminary data.</text>
</comment>
<evidence type="ECO:0000256" key="2">
    <source>
        <dbReference type="PROSITE-ProRule" id="PRU00335"/>
    </source>
</evidence>
<dbReference type="RefSeq" id="WP_340272031.1">
    <property type="nucleotide sequence ID" value="NZ_JBAKIA010000001.1"/>
</dbReference>
<protein>
    <submittedName>
        <fullName evidence="4">TetR family transcriptional regulator</fullName>
    </submittedName>
</protein>
<feature type="domain" description="HTH tetR-type" evidence="3">
    <location>
        <begin position="4"/>
        <end position="64"/>
    </location>
</feature>
<dbReference type="PANTHER" id="PTHR30055:SF219">
    <property type="entry name" value="TRANSCRIPTIONAL REGULATORY PROTEIN"/>
    <property type="match status" value="1"/>
</dbReference>
<dbReference type="Pfam" id="PF00440">
    <property type="entry name" value="TetR_N"/>
    <property type="match status" value="1"/>
</dbReference>
<evidence type="ECO:0000256" key="1">
    <source>
        <dbReference type="ARBA" id="ARBA00023125"/>
    </source>
</evidence>
<evidence type="ECO:0000313" key="4">
    <source>
        <dbReference type="EMBL" id="MEJ8472562.1"/>
    </source>
</evidence>
<organism evidence="4 5">
    <name type="scientific">Roseibium algae</name>
    <dbReference type="NCBI Taxonomy" id="3123038"/>
    <lineage>
        <taxon>Bacteria</taxon>
        <taxon>Pseudomonadati</taxon>
        <taxon>Pseudomonadota</taxon>
        <taxon>Alphaproteobacteria</taxon>
        <taxon>Hyphomicrobiales</taxon>
        <taxon>Stappiaceae</taxon>
        <taxon>Roseibium</taxon>
    </lineage>
</organism>
<dbReference type="Proteomes" id="UP001385499">
    <property type="component" value="Unassembled WGS sequence"/>
</dbReference>
<gene>
    <name evidence="4" type="ORF">V6575_00550</name>
</gene>